<dbReference type="CDD" id="cd06225">
    <property type="entry name" value="HAMP"/>
    <property type="match status" value="1"/>
</dbReference>
<dbReference type="Pfam" id="PF00015">
    <property type="entry name" value="MCPsignal"/>
    <property type="match status" value="1"/>
</dbReference>
<dbReference type="Gene3D" id="3.30.450.20">
    <property type="entry name" value="PAS domain"/>
    <property type="match status" value="1"/>
</dbReference>
<evidence type="ECO:0000256" key="3">
    <source>
        <dbReference type="ARBA" id="ARBA00023224"/>
    </source>
</evidence>
<dbReference type="Proteomes" id="UP000282818">
    <property type="component" value="Unassembled WGS sequence"/>
</dbReference>
<dbReference type="PANTHER" id="PTHR32089">
    <property type="entry name" value="METHYL-ACCEPTING CHEMOTAXIS PROTEIN MCPB"/>
    <property type="match status" value="1"/>
</dbReference>
<evidence type="ECO:0000256" key="6">
    <source>
        <dbReference type="SAM" id="Phobius"/>
    </source>
</evidence>
<dbReference type="CDD" id="cd11386">
    <property type="entry name" value="MCP_signal"/>
    <property type="match status" value="1"/>
</dbReference>
<dbReference type="GO" id="GO:0006935">
    <property type="term" value="P:chemotaxis"/>
    <property type="evidence" value="ECO:0007669"/>
    <property type="project" value="UniProtKB-ARBA"/>
</dbReference>
<dbReference type="InterPro" id="IPR000727">
    <property type="entry name" value="T_SNARE_dom"/>
</dbReference>
<organism evidence="10 11">
    <name type="scientific">Neptunomonas marina</name>
    <dbReference type="NCBI Taxonomy" id="1815562"/>
    <lineage>
        <taxon>Bacteria</taxon>
        <taxon>Pseudomonadati</taxon>
        <taxon>Pseudomonadota</taxon>
        <taxon>Gammaproteobacteria</taxon>
        <taxon>Oceanospirillales</taxon>
        <taxon>Oceanospirillaceae</taxon>
        <taxon>Neptunomonas</taxon>
    </lineage>
</organism>
<dbReference type="PANTHER" id="PTHR32089:SF112">
    <property type="entry name" value="LYSOZYME-LIKE PROTEIN-RELATED"/>
    <property type="match status" value="1"/>
</dbReference>
<dbReference type="SUPFAM" id="SSF58104">
    <property type="entry name" value="Methyl-accepting chemotaxis protein (MCP) signaling domain"/>
    <property type="match status" value="1"/>
</dbReference>
<reference evidence="10 11" key="1">
    <citation type="submission" date="2019-01" db="EMBL/GenBank/DDBJ databases">
        <authorList>
            <person name="Chen W.-M."/>
        </authorList>
    </citation>
    <scope>NUCLEOTIDE SEQUENCE [LARGE SCALE GENOMIC DNA]</scope>
    <source>
        <strain evidence="10 11">HPM-16</strain>
    </source>
</reference>
<dbReference type="FunFam" id="1.10.287.950:FF:000001">
    <property type="entry name" value="Methyl-accepting chemotaxis sensory transducer"/>
    <property type="match status" value="1"/>
</dbReference>
<gene>
    <name evidence="10" type="ORF">EOE65_04240</name>
</gene>
<keyword evidence="2" id="KW-0997">Cell inner membrane</keyword>
<accession>A0A437QEP8</accession>
<comment type="similarity">
    <text evidence="4">Belongs to the methyl-accepting chemotaxis (MCP) protein family.</text>
</comment>
<keyword evidence="6" id="KW-0472">Membrane</keyword>
<evidence type="ECO:0000259" key="8">
    <source>
        <dbReference type="PROSITE" id="PS50192"/>
    </source>
</evidence>
<protein>
    <submittedName>
        <fullName evidence="10">Methyl-accepting chemotaxis protein</fullName>
    </submittedName>
</protein>
<dbReference type="GO" id="GO:0005886">
    <property type="term" value="C:plasma membrane"/>
    <property type="evidence" value="ECO:0007669"/>
    <property type="project" value="UniProtKB-SubCell"/>
</dbReference>
<sequence>MTFFHKIQNRIAILSAFFLIVAVAVMLMMVKWGNDRLHDDVIEQATERLTANATAELSAIARAEANSIAQEMANSTDVALSLKQVMESFIERGLTQSVSRADISDLTGDILAKNQSVAGTYIAWLPNKVDGSDSLYAGQADHTHESGQFAPYWSRAADGSMALRPLGIPASGQSGTASSDAWYTCPLQTNKTCLTEPYTWKLQGKTVVGTSITAPVTVKGEVVGMAGVDIVLDYLTALAQKTSDNLYDGKSRVRVVSAKGLIGADSLAPENNGQPLSDDYISNIQQLLASNTVAVVDHPDDLVVVAPIFVPALDSQWGVIINVPKQLALAGVEETRSVLDAGFASNLTSMLISGLAVALVGAILMAIVARSIARPILSAAELVNTLANQDGDLTQRIDMADRKDEIGYLATGINSFIEKTHHIVKDIAGEMNSVEGSANRASAISQDTNARVQSQRQEIELIAVAINEMSSAAGEVAQSSAATATAANEATEAVQQGASNVQQNASTIRSMGARMDQVSDVMDQLAKDSEGISHIVEVISDISEQTNLLALNAAIEAARAGDQGRGFSVVADEVRNLATKTQQSTAQIQQLIDKLQERSAQAVVEIEKSTEYTQSCISQADEAAQQLDAVVSAINQIDQMSTQIASASEQQRAVTEDVTANVERISAAVNAVAEDANSTDEESHRLLALVKSLESQLKRFKF</sequence>
<dbReference type="InterPro" id="IPR004089">
    <property type="entry name" value="MCPsignal_dom"/>
</dbReference>
<dbReference type="PROSITE" id="PS50885">
    <property type="entry name" value="HAMP"/>
    <property type="match status" value="1"/>
</dbReference>
<dbReference type="Pfam" id="PF00672">
    <property type="entry name" value="HAMP"/>
    <property type="match status" value="1"/>
</dbReference>
<evidence type="ECO:0000256" key="2">
    <source>
        <dbReference type="ARBA" id="ARBA00022519"/>
    </source>
</evidence>
<evidence type="ECO:0000313" key="10">
    <source>
        <dbReference type="EMBL" id="RVU32873.1"/>
    </source>
</evidence>
<dbReference type="Pfam" id="PF22673">
    <property type="entry name" value="MCP-like_PDC_1"/>
    <property type="match status" value="1"/>
</dbReference>
<dbReference type="SMART" id="SM00283">
    <property type="entry name" value="MA"/>
    <property type="match status" value="1"/>
</dbReference>
<feature type="domain" description="HAMP" evidence="9">
    <location>
        <begin position="370"/>
        <end position="425"/>
    </location>
</feature>
<comment type="caution">
    <text evidence="10">The sequence shown here is derived from an EMBL/GenBank/DDBJ whole genome shotgun (WGS) entry which is preliminary data.</text>
</comment>
<dbReference type="CDD" id="cd12913">
    <property type="entry name" value="PDC1_MCP_like"/>
    <property type="match status" value="1"/>
</dbReference>
<dbReference type="RefSeq" id="WP_127693041.1">
    <property type="nucleotide sequence ID" value="NZ_SACQ01000001.1"/>
</dbReference>
<evidence type="ECO:0000313" key="11">
    <source>
        <dbReference type="Proteomes" id="UP000282818"/>
    </source>
</evidence>
<dbReference type="PROSITE" id="PS50192">
    <property type="entry name" value="T_SNARE"/>
    <property type="match status" value="1"/>
</dbReference>
<dbReference type="PROSITE" id="PS50111">
    <property type="entry name" value="CHEMOTAXIS_TRANSDUC_2"/>
    <property type="match status" value="1"/>
</dbReference>
<evidence type="ECO:0000256" key="1">
    <source>
        <dbReference type="ARBA" id="ARBA00004429"/>
    </source>
</evidence>
<keyword evidence="6" id="KW-0812">Transmembrane</keyword>
<proteinExistence type="inferred from homology"/>
<dbReference type="SMART" id="SM00304">
    <property type="entry name" value="HAMP"/>
    <property type="match status" value="2"/>
</dbReference>
<evidence type="ECO:0000256" key="4">
    <source>
        <dbReference type="ARBA" id="ARBA00029447"/>
    </source>
</evidence>
<feature type="domain" description="T-SNARE coiled-coil homology" evidence="8">
    <location>
        <begin position="617"/>
        <end position="679"/>
    </location>
</feature>
<dbReference type="GO" id="GO:0007165">
    <property type="term" value="P:signal transduction"/>
    <property type="evidence" value="ECO:0007669"/>
    <property type="project" value="UniProtKB-KW"/>
</dbReference>
<feature type="transmembrane region" description="Helical" evidence="6">
    <location>
        <begin position="12"/>
        <end position="32"/>
    </location>
</feature>
<dbReference type="Gene3D" id="1.10.287.950">
    <property type="entry name" value="Methyl-accepting chemotaxis protein"/>
    <property type="match status" value="1"/>
</dbReference>
<name>A0A437QEP8_9GAMM</name>
<dbReference type="EMBL" id="SACQ01000001">
    <property type="protein sequence ID" value="RVU32873.1"/>
    <property type="molecule type" value="Genomic_DNA"/>
</dbReference>
<evidence type="ECO:0000256" key="5">
    <source>
        <dbReference type="PROSITE-ProRule" id="PRU00284"/>
    </source>
</evidence>
<dbReference type="InterPro" id="IPR003660">
    <property type="entry name" value="HAMP_dom"/>
</dbReference>
<keyword evidence="2" id="KW-1003">Cell membrane</keyword>
<feature type="domain" description="Methyl-accepting transducer" evidence="7">
    <location>
        <begin position="430"/>
        <end position="666"/>
    </location>
</feature>
<dbReference type="AlphaFoldDB" id="A0A437QEP8"/>
<evidence type="ECO:0000259" key="9">
    <source>
        <dbReference type="PROSITE" id="PS50885"/>
    </source>
</evidence>
<keyword evidence="6" id="KW-1133">Transmembrane helix</keyword>
<keyword evidence="3 5" id="KW-0807">Transducer</keyword>
<keyword evidence="11" id="KW-1185">Reference proteome</keyword>
<comment type="subcellular location">
    <subcellularLocation>
        <location evidence="1">Cell inner membrane</location>
        <topology evidence="1">Multi-pass membrane protein</topology>
    </subcellularLocation>
</comment>
<evidence type="ECO:0000259" key="7">
    <source>
        <dbReference type="PROSITE" id="PS50111"/>
    </source>
</evidence>